<evidence type="ECO:0000313" key="2">
    <source>
        <dbReference type="EMBL" id="MFB9520277.1"/>
    </source>
</evidence>
<keyword evidence="2" id="KW-0436">Ligase</keyword>
<accession>A0ABV5PAP5</accession>
<dbReference type="EMBL" id="JBHMCR010000005">
    <property type="protein sequence ID" value="MFB9520277.1"/>
    <property type="molecule type" value="Genomic_DNA"/>
</dbReference>
<protein>
    <submittedName>
        <fullName evidence="2">RimK family alpha-L-glutamate ligase</fullName>
    </submittedName>
</protein>
<sequence length="283" mass="30107">MRVGLITPRPDHPLLAATAALLTDAGHQVLVHDPSSAHTESEQPDTGPVADVYLLKARTPRALALARVLERRGARVLNSAASTTLLQDRAVMADVARSAGLPFARTTAFATLTELAAGPAPAGPVVVKSRHSRKDDLVVRVDNPAELRRLAEQHPHEPVVVQDFVPNDGWDEKLWAVGRQVFAARRRSELAREDLGSPPPSLDRTDLVRRVGEVFALQVYGVDVVGAREGTPLIIDINAFPGVRGQAGAPEALAALVLDACGKAPATLPACRPRAQPTTPDSP</sequence>
<dbReference type="Gene3D" id="3.30.470.20">
    <property type="entry name" value="ATP-grasp fold, B domain"/>
    <property type="match status" value="1"/>
</dbReference>
<evidence type="ECO:0000259" key="1">
    <source>
        <dbReference type="Pfam" id="PF08443"/>
    </source>
</evidence>
<dbReference type="Proteomes" id="UP001589718">
    <property type="component" value="Unassembled WGS sequence"/>
</dbReference>
<dbReference type="RefSeq" id="WP_345227607.1">
    <property type="nucleotide sequence ID" value="NZ_BAAAXE010000014.1"/>
</dbReference>
<keyword evidence="3" id="KW-1185">Reference proteome</keyword>
<dbReference type="PANTHER" id="PTHR21621">
    <property type="entry name" value="RIBOSOMAL PROTEIN S6 MODIFICATION PROTEIN"/>
    <property type="match status" value="1"/>
</dbReference>
<comment type="caution">
    <text evidence="2">The sequence shown here is derived from an EMBL/GenBank/DDBJ whole genome shotgun (WGS) entry which is preliminary data.</text>
</comment>
<reference evidence="2 3" key="1">
    <citation type="submission" date="2024-09" db="EMBL/GenBank/DDBJ databases">
        <authorList>
            <person name="Sun Q."/>
            <person name="Mori K."/>
        </authorList>
    </citation>
    <scope>NUCLEOTIDE SEQUENCE [LARGE SCALE GENOMIC DNA]</scope>
    <source>
        <strain evidence="2 3">JCM 4362</strain>
    </source>
</reference>
<gene>
    <name evidence="2" type="ORF">ACFFTU_10000</name>
</gene>
<feature type="domain" description="ATP-grasp fold RimK-type" evidence="1">
    <location>
        <begin position="124"/>
        <end position="245"/>
    </location>
</feature>
<evidence type="ECO:0000313" key="3">
    <source>
        <dbReference type="Proteomes" id="UP001589718"/>
    </source>
</evidence>
<dbReference type="GO" id="GO:0016874">
    <property type="term" value="F:ligase activity"/>
    <property type="evidence" value="ECO:0007669"/>
    <property type="project" value="UniProtKB-KW"/>
</dbReference>
<dbReference type="Pfam" id="PF08443">
    <property type="entry name" value="RimK"/>
    <property type="match status" value="1"/>
</dbReference>
<dbReference type="InterPro" id="IPR013651">
    <property type="entry name" value="ATP-grasp_RimK-type"/>
</dbReference>
<proteinExistence type="predicted"/>
<organism evidence="2 3">
    <name type="scientific">Streptomyces cremeus</name>
    <dbReference type="NCBI Taxonomy" id="66881"/>
    <lineage>
        <taxon>Bacteria</taxon>
        <taxon>Bacillati</taxon>
        <taxon>Actinomycetota</taxon>
        <taxon>Actinomycetes</taxon>
        <taxon>Kitasatosporales</taxon>
        <taxon>Streptomycetaceae</taxon>
        <taxon>Streptomyces</taxon>
    </lineage>
</organism>
<dbReference type="SUPFAM" id="SSF56059">
    <property type="entry name" value="Glutathione synthetase ATP-binding domain-like"/>
    <property type="match status" value="1"/>
</dbReference>
<name>A0ABV5PAP5_STRCM</name>
<dbReference type="PANTHER" id="PTHR21621:SF0">
    <property type="entry name" value="BETA-CITRYLGLUTAMATE SYNTHASE B-RELATED"/>
    <property type="match status" value="1"/>
</dbReference>